<dbReference type="PROSITE" id="PS00623">
    <property type="entry name" value="GMC_OXRED_1"/>
    <property type="match status" value="1"/>
</dbReference>
<evidence type="ECO:0000256" key="4">
    <source>
        <dbReference type="ARBA" id="ARBA00022827"/>
    </source>
</evidence>
<evidence type="ECO:0000256" key="1">
    <source>
        <dbReference type="ARBA" id="ARBA00001974"/>
    </source>
</evidence>
<dbReference type="Pfam" id="PF00732">
    <property type="entry name" value="GMC_oxred_N"/>
    <property type="match status" value="1"/>
</dbReference>
<evidence type="ECO:0000313" key="8">
    <source>
        <dbReference type="Proteomes" id="UP001515943"/>
    </source>
</evidence>
<reference evidence="7 8" key="1">
    <citation type="submission" date="2019-08" db="EMBL/GenBank/DDBJ databases">
        <title>Lentzea from Indian Himalayas.</title>
        <authorList>
            <person name="Mandal S."/>
            <person name="Mallick Gupta A."/>
            <person name="Maiti P.K."/>
            <person name="Sarkar J."/>
            <person name="Mandal S."/>
        </authorList>
    </citation>
    <scope>NUCLEOTIDE SEQUENCE [LARGE SCALE GENOMIC DNA]</scope>
    <source>
        <strain evidence="7 8">PSKA42</strain>
    </source>
</reference>
<dbReference type="PIRSF" id="PIRSF000137">
    <property type="entry name" value="Alcohol_oxidase"/>
    <property type="match status" value="1"/>
</dbReference>
<feature type="domain" description="Glucose-methanol-choline oxidoreductase N-terminal" evidence="6">
    <location>
        <begin position="86"/>
        <end position="109"/>
    </location>
</feature>
<dbReference type="Gene3D" id="3.50.50.60">
    <property type="entry name" value="FAD/NAD(P)-binding domain"/>
    <property type="match status" value="1"/>
</dbReference>
<accession>A0ABX1FDC3</accession>
<comment type="caution">
    <text evidence="7">The sequence shown here is derived from an EMBL/GenBank/DDBJ whole genome shotgun (WGS) entry which is preliminary data.</text>
</comment>
<dbReference type="Gene3D" id="3.30.560.10">
    <property type="entry name" value="Glucose Oxidase, domain 3"/>
    <property type="match status" value="1"/>
</dbReference>
<dbReference type="SUPFAM" id="SSF51905">
    <property type="entry name" value="FAD/NAD(P)-binding domain"/>
    <property type="match status" value="1"/>
</dbReference>
<evidence type="ECO:0000256" key="3">
    <source>
        <dbReference type="ARBA" id="ARBA00022630"/>
    </source>
</evidence>
<dbReference type="InterPro" id="IPR000172">
    <property type="entry name" value="GMC_OxRdtase_N"/>
</dbReference>
<comment type="similarity">
    <text evidence="2 5">Belongs to the GMC oxidoreductase family.</text>
</comment>
<keyword evidence="4 5" id="KW-0274">FAD</keyword>
<gene>
    <name evidence="7" type="ORF">FXN61_08820</name>
</gene>
<dbReference type="SUPFAM" id="SSF54373">
    <property type="entry name" value="FAD-linked reductases, C-terminal domain"/>
    <property type="match status" value="1"/>
</dbReference>
<evidence type="ECO:0000259" key="6">
    <source>
        <dbReference type="PROSITE" id="PS00623"/>
    </source>
</evidence>
<comment type="cofactor">
    <cofactor evidence="1">
        <name>FAD</name>
        <dbReference type="ChEBI" id="CHEBI:57692"/>
    </cofactor>
</comment>
<sequence length="484" mass="51271">MRERCNLANVSDYDYIVVGGGSAGCVVAARLAENANVSVLLLEAGSASPSTTTPNNWLSLLGTEADWQDTTLLEPELGRTLAWPRGKALGGSSSINGMIFARGHRSSYDWGKGWEFDDLLPFFQRSEHAPTRDPALRGVGGPLKVAPAEQQHPTAAAYVDAASEAGYRRATDISGGLEEGVGWVDLNIVAGIRQSAADAYLGSHTNLDVVTDALVQRVVLDGHRATGVEYTLGGQQIRAEAAEVVLCAGTIGTAQLMMLSGIGPADHLRDMNIDVVADLPGVGENLHDHPLSFVMYTSARPIPVGSNNNVEVIGLLRSDPGLGAPDLQSCLSAPTGEDLYVIALSLMTPYSRGRLRLADQGIALAPRYLTDARDLTAMVNGMRLIREIGAASALKPWRGQEVESGGETYVRAATGPYYHYVGTCKLGVDEMSVVDQNLRVHGIEGLRIADASVIPQIPSANTYSTVIAIAERAASLINGAETVE</sequence>
<dbReference type="PROSITE" id="PS51257">
    <property type="entry name" value="PROKAR_LIPOPROTEIN"/>
    <property type="match status" value="1"/>
</dbReference>
<evidence type="ECO:0000256" key="2">
    <source>
        <dbReference type="ARBA" id="ARBA00010790"/>
    </source>
</evidence>
<organism evidence="7 8">
    <name type="scientific">Lentzea indica</name>
    <dbReference type="NCBI Taxonomy" id="2604800"/>
    <lineage>
        <taxon>Bacteria</taxon>
        <taxon>Bacillati</taxon>
        <taxon>Actinomycetota</taxon>
        <taxon>Actinomycetes</taxon>
        <taxon>Pseudonocardiales</taxon>
        <taxon>Pseudonocardiaceae</taxon>
        <taxon>Lentzea</taxon>
    </lineage>
</organism>
<dbReference type="PANTHER" id="PTHR11552:SF147">
    <property type="entry name" value="CHOLINE DEHYDROGENASE, MITOCHONDRIAL"/>
    <property type="match status" value="1"/>
</dbReference>
<dbReference type="EMBL" id="VSRL01000022">
    <property type="protein sequence ID" value="NKE56933.1"/>
    <property type="molecule type" value="Genomic_DNA"/>
</dbReference>
<dbReference type="Proteomes" id="UP001515943">
    <property type="component" value="Unassembled WGS sequence"/>
</dbReference>
<dbReference type="PANTHER" id="PTHR11552">
    <property type="entry name" value="GLUCOSE-METHANOL-CHOLINE GMC OXIDOREDUCTASE"/>
    <property type="match status" value="1"/>
</dbReference>
<protein>
    <submittedName>
        <fullName evidence="7">Choline dehydrogenase</fullName>
    </submittedName>
</protein>
<keyword evidence="3 5" id="KW-0285">Flavoprotein</keyword>
<keyword evidence="8" id="KW-1185">Reference proteome</keyword>
<evidence type="ECO:0000256" key="5">
    <source>
        <dbReference type="RuleBase" id="RU003968"/>
    </source>
</evidence>
<proteinExistence type="inferred from homology"/>
<dbReference type="InterPro" id="IPR036188">
    <property type="entry name" value="FAD/NAD-bd_sf"/>
</dbReference>
<dbReference type="InterPro" id="IPR012132">
    <property type="entry name" value="GMC_OxRdtase"/>
</dbReference>
<dbReference type="Pfam" id="PF05199">
    <property type="entry name" value="GMC_oxred_C"/>
    <property type="match status" value="1"/>
</dbReference>
<evidence type="ECO:0000313" key="7">
    <source>
        <dbReference type="EMBL" id="NKE56933.1"/>
    </source>
</evidence>
<dbReference type="InterPro" id="IPR007867">
    <property type="entry name" value="GMC_OxRtase_C"/>
</dbReference>
<name>A0ABX1FDC3_9PSEU</name>